<sequence>MNKKILTSATSVTLLAALALTGCSTTSNALASGTTADSSAGTTATTSSATATDTAASSSSFSTNVKSGEKLDVDTHYSEQDLSWDTSSETVIDLSNPTATDGVTVEDGTLTITKAGTYKLSGEYQGQIKVETADSDAVRLVLDNANITNSSGAALNVVDADEVILYSASGTTNTISDGADYTATGEDDPDAVVYSKADLTIAGEGTLKVNGNHEDGIHTSDGLVIASGTLEVNAANTGIKGKDYVDILGGTINVTAQQDGIKSTNDTDEGQGWTRLSNGTVTVNAGDDGFKASRVVEISGGSLTVEQSDEGIEAQYINVSGGDVNVTSADDGMNASLKTSDSESTDSSANTSDAANQQQNNQQQGSLPGGQQSETSNQQQQGTGQSPQGQPPAMSGSSQDGTSQNGTTGTGQQQNNTQNQGNQNMGQPPAMPGGNAQDGTSQNGTTGTGQQGMGQPPQGGMPGGGGTFEVVDAAINVSGGNITVNAEGDGIDSNGVTTLSGGTLIVNGPSQGGNAALDTNGDLLLNGATVLSGSTADMFEAPSTSSTSGYLKLTNSSGFEQGSTVQVADSSGKVVANYKVTKSNVQLVLVSSSSIVKGQSYTVYTTTSAVDSNAASLASGATELGSFTAS</sequence>
<proteinExistence type="predicted"/>
<dbReference type="PROSITE" id="PS51257">
    <property type="entry name" value="PROKAR_LIPOPROTEIN"/>
    <property type="match status" value="1"/>
</dbReference>
<feature type="region of interest" description="Disordered" evidence="1">
    <location>
        <begin position="327"/>
        <end position="468"/>
    </location>
</feature>
<comment type="caution">
    <text evidence="3">The sequence shown here is derived from an EMBL/GenBank/DDBJ whole genome shotgun (WGS) entry which is preliminary data.</text>
</comment>
<gene>
    <name evidence="3" type="ORF">HXO56_02745</name>
</gene>
<evidence type="ECO:0000313" key="3">
    <source>
        <dbReference type="EMBL" id="MBF1649008.1"/>
    </source>
</evidence>
<feature type="compositionally biased region" description="Low complexity" evidence="1">
    <location>
        <begin position="345"/>
        <end position="427"/>
    </location>
</feature>
<name>A0A930PIC2_9MICC</name>
<keyword evidence="2" id="KW-0732">Signal</keyword>
<evidence type="ECO:0000313" key="4">
    <source>
        <dbReference type="Proteomes" id="UP000769484"/>
    </source>
</evidence>
<dbReference type="InterPro" id="IPR025584">
    <property type="entry name" value="Cthe_2159"/>
</dbReference>
<accession>A0A930PIC2</accession>
<evidence type="ECO:0000256" key="1">
    <source>
        <dbReference type="SAM" id="MobiDB-lite"/>
    </source>
</evidence>
<reference evidence="3" key="1">
    <citation type="submission" date="2020-04" db="EMBL/GenBank/DDBJ databases">
        <title>Deep metagenomics examines the oral microbiome during advanced dental caries in children, revealing novel taxa and co-occurrences with host molecules.</title>
        <authorList>
            <person name="Baker J.L."/>
            <person name="Morton J.T."/>
            <person name="Dinis M."/>
            <person name="Alvarez R."/>
            <person name="Tran N.C."/>
            <person name="Knight R."/>
            <person name="Edlund A."/>
        </authorList>
    </citation>
    <scope>NUCLEOTIDE SEQUENCE</scope>
    <source>
        <strain evidence="3">JCVI_47_bin.4</strain>
    </source>
</reference>
<dbReference type="Proteomes" id="UP000769484">
    <property type="component" value="Unassembled WGS sequence"/>
</dbReference>
<dbReference type="AlphaFoldDB" id="A0A930PIC2"/>
<dbReference type="Pfam" id="PF14262">
    <property type="entry name" value="Cthe_2159"/>
    <property type="match status" value="1"/>
</dbReference>
<feature type="chain" id="PRO_5037072932" evidence="2">
    <location>
        <begin position="32"/>
        <end position="630"/>
    </location>
</feature>
<organism evidence="3 4">
    <name type="scientific">Rothia dentocariosa</name>
    <dbReference type="NCBI Taxonomy" id="2047"/>
    <lineage>
        <taxon>Bacteria</taxon>
        <taxon>Bacillati</taxon>
        <taxon>Actinomycetota</taxon>
        <taxon>Actinomycetes</taxon>
        <taxon>Micrococcales</taxon>
        <taxon>Micrococcaceae</taxon>
        <taxon>Rothia</taxon>
    </lineage>
</organism>
<feature type="signal peptide" evidence="2">
    <location>
        <begin position="1"/>
        <end position="31"/>
    </location>
</feature>
<protein>
    <submittedName>
        <fullName evidence="3">Carbohydrate-binding domain-containing protein</fullName>
    </submittedName>
</protein>
<feature type="region of interest" description="Disordered" evidence="1">
    <location>
        <begin position="32"/>
        <end position="53"/>
    </location>
</feature>
<dbReference type="EMBL" id="JABZXJ010000007">
    <property type="protein sequence ID" value="MBF1649008.1"/>
    <property type="molecule type" value="Genomic_DNA"/>
</dbReference>
<evidence type="ECO:0000256" key="2">
    <source>
        <dbReference type="SAM" id="SignalP"/>
    </source>
</evidence>